<gene>
    <name evidence="2" type="ORF">SAMN06273572_105105</name>
</gene>
<dbReference type="AlphaFoldDB" id="A0A2C9CTT9"/>
<evidence type="ECO:0000256" key="1">
    <source>
        <dbReference type="SAM" id="SignalP"/>
    </source>
</evidence>
<reference evidence="3" key="1">
    <citation type="submission" date="2017-09" db="EMBL/GenBank/DDBJ databases">
        <authorList>
            <person name="Varghese N."/>
            <person name="Submissions S."/>
        </authorList>
    </citation>
    <scope>NUCLEOTIDE SEQUENCE [LARGE SCALE GENOMIC DNA]</scope>
    <source>
        <strain evidence="3">C7</strain>
    </source>
</reference>
<proteinExistence type="predicted"/>
<keyword evidence="3" id="KW-1185">Reference proteome</keyword>
<evidence type="ECO:0000313" key="3">
    <source>
        <dbReference type="Proteomes" id="UP000220034"/>
    </source>
</evidence>
<sequence>MLNFKKTAAALSIALVTSASAAMADDTSTVQVFYDFLSNPGSATHADAFRAATTSDWGSIGDYSGQVKSSEAFIGQLGGFANLIPDLNWAVEAMHQDGDTVIVRSRATGTPVAPFFGVDGEGRSFEIMAIDIHELSDGVIARTYHVEDWSTALRQLSGQ</sequence>
<keyword evidence="1" id="KW-0732">Signal</keyword>
<name>A0A2C9CTT9_9RHOB</name>
<dbReference type="RefSeq" id="WP_097930513.1">
    <property type="nucleotide sequence ID" value="NZ_OCTN01000005.1"/>
</dbReference>
<feature type="signal peptide" evidence="1">
    <location>
        <begin position="1"/>
        <end position="24"/>
    </location>
</feature>
<dbReference type="OrthoDB" id="9182871at2"/>
<dbReference type="SUPFAM" id="SSF54427">
    <property type="entry name" value="NTF2-like"/>
    <property type="match status" value="1"/>
</dbReference>
<dbReference type="InterPro" id="IPR009959">
    <property type="entry name" value="Cyclase_SnoaL-like"/>
</dbReference>
<dbReference type="Gene3D" id="3.10.450.50">
    <property type="match status" value="1"/>
</dbReference>
<accession>A0A2C9CTT9</accession>
<dbReference type="Proteomes" id="UP000220034">
    <property type="component" value="Unassembled WGS sequence"/>
</dbReference>
<dbReference type="Pfam" id="PF07366">
    <property type="entry name" value="SnoaL"/>
    <property type="match status" value="1"/>
</dbReference>
<dbReference type="EMBL" id="OCTN01000005">
    <property type="protein sequence ID" value="SOH94682.1"/>
    <property type="molecule type" value="Genomic_DNA"/>
</dbReference>
<organism evidence="2 3">
    <name type="scientific">Pontivivens marinum</name>
    <dbReference type="NCBI Taxonomy" id="1690039"/>
    <lineage>
        <taxon>Bacteria</taxon>
        <taxon>Pseudomonadati</taxon>
        <taxon>Pseudomonadota</taxon>
        <taxon>Alphaproteobacteria</taxon>
        <taxon>Rhodobacterales</taxon>
        <taxon>Paracoccaceae</taxon>
        <taxon>Pontivivens</taxon>
    </lineage>
</organism>
<dbReference type="GO" id="GO:0030638">
    <property type="term" value="P:polyketide metabolic process"/>
    <property type="evidence" value="ECO:0007669"/>
    <property type="project" value="InterPro"/>
</dbReference>
<protein>
    <submittedName>
        <fullName evidence="2">Predicted ester cyclase</fullName>
    </submittedName>
</protein>
<evidence type="ECO:0000313" key="2">
    <source>
        <dbReference type="EMBL" id="SOH94682.1"/>
    </source>
</evidence>
<dbReference type="InterPro" id="IPR032710">
    <property type="entry name" value="NTF2-like_dom_sf"/>
</dbReference>
<feature type="chain" id="PRO_5012496982" evidence="1">
    <location>
        <begin position="25"/>
        <end position="159"/>
    </location>
</feature>